<evidence type="ECO:0000256" key="4">
    <source>
        <dbReference type="ARBA" id="ARBA00022833"/>
    </source>
</evidence>
<proteinExistence type="predicted"/>
<dbReference type="CTD" id="220929"/>
<dbReference type="KEGG" id="tmu:101348799"/>
<name>A0A2Y9RRY1_TRIMA</name>
<dbReference type="InParanoid" id="A0A2Y9RRY1"/>
<dbReference type="Gene3D" id="3.30.160.60">
    <property type="entry name" value="Classic Zinc Finger"/>
    <property type="match status" value="1"/>
</dbReference>
<keyword evidence="4" id="KW-0862">Zinc</keyword>
<organism evidence="8 9">
    <name type="scientific">Trichechus manatus latirostris</name>
    <name type="common">Florida manatee</name>
    <dbReference type="NCBI Taxonomy" id="127582"/>
    <lineage>
        <taxon>Eukaryota</taxon>
        <taxon>Metazoa</taxon>
        <taxon>Chordata</taxon>
        <taxon>Craniata</taxon>
        <taxon>Vertebrata</taxon>
        <taxon>Euteleostomi</taxon>
        <taxon>Mammalia</taxon>
        <taxon>Eutheria</taxon>
        <taxon>Afrotheria</taxon>
        <taxon>Sirenia</taxon>
        <taxon>Trichechidae</taxon>
        <taxon>Trichechus</taxon>
    </lineage>
</organism>
<evidence type="ECO:0000256" key="6">
    <source>
        <dbReference type="SAM" id="MobiDB-lite"/>
    </source>
</evidence>
<feature type="region of interest" description="Disordered" evidence="6">
    <location>
        <begin position="151"/>
        <end position="277"/>
    </location>
</feature>
<dbReference type="PANTHER" id="PTHR24408:SF23">
    <property type="entry name" value="ZINC FINGER PROTEIN 438"/>
    <property type="match status" value="1"/>
</dbReference>
<dbReference type="GO" id="GO:0043565">
    <property type="term" value="F:sequence-specific DNA binding"/>
    <property type="evidence" value="ECO:0007669"/>
    <property type="project" value="TreeGrafter"/>
</dbReference>
<reference evidence="9" key="1">
    <citation type="submission" date="2025-08" db="UniProtKB">
        <authorList>
            <consortium name="RefSeq"/>
        </authorList>
    </citation>
    <scope>IDENTIFICATION</scope>
</reference>
<feature type="region of interest" description="Disordered" evidence="6">
    <location>
        <begin position="623"/>
        <end position="664"/>
    </location>
</feature>
<keyword evidence="2" id="KW-0677">Repeat</keyword>
<feature type="domain" description="C2H2-type" evidence="7">
    <location>
        <begin position="564"/>
        <end position="591"/>
    </location>
</feature>
<dbReference type="InterPro" id="IPR036236">
    <property type="entry name" value="Znf_C2H2_sf"/>
</dbReference>
<feature type="region of interest" description="Disordered" evidence="6">
    <location>
        <begin position="480"/>
        <end position="526"/>
    </location>
</feature>
<evidence type="ECO:0000256" key="5">
    <source>
        <dbReference type="PROSITE-ProRule" id="PRU00042"/>
    </source>
</evidence>
<evidence type="ECO:0000313" key="9">
    <source>
        <dbReference type="RefSeq" id="XP_023596406.1"/>
    </source>
</evidence>
<keyword evidence="1" id="KW-0479">Metal-binding</keyword>
<feature type="compositionally biased region" description="Basic and acidic residues" evidence="6">
    <location>
        <begin position="638"/>
        <end position="660"/>
    </location>
</feature>
<feature type="region of interest" description="Disordered" evidence="6">
    <location>
        <begin position="774"/>
        <end position="794"/>
    </location>
</feature>
<evidence type="ECO:0000256" key="3">
    <source>
        <dbReference type="ARBA" id="ARBA00022771"/>
    </source>
</evidence>
<feature type="domain" description="C2H2-type" evidence="7">
    <location>
        <begin position="806"/>
        <end position="834"/>
    </location>
</feature>
<dbReference type="Proteomes" id="UP000248480">
    <property type="component" value="Unplaced"/>
</dbReference>
<dbReference type="InterPro" id="IPR013087">
    <property type="entry name" value="Znf_C2H2_type"/>
</dbReference>
<feature type="compositionally biased region" description="Polar residues" evidence="6">
    <location>
        <begin position="379"/>
        <end position="388"/>
    </location>
</feature>
<evidence type="ECO:0000313" key="8">
    <source>
        <dbReference type="Proteomes" id="UP000248480"/>
    </source>
</evidence>
<evidence type="ECO:0000256" key="2">
    <source>
        <dbReference type="ARBA" id="ARBA00022737"/>
    </source>
</evidence>
<feature type="compositionally biased region" description="Low complexity" evidence="6">
    <location>
        <begin position="480"/>
        <end position="490"/>
    </location>
</feature>
<keyword evidence="3 5" id="KW-0863">Zinc-finger</keyword>
<dbReference type="SUPFAM" id="SSF57667">
    <property type="entry name" value="beta-beta-alpha zinc fingers"/>
    <property type="match status" value="1"/>
</dbReference>
<sequence length="858" mass="93234">MEGVLGVYLEEECGNSKCEGSEEGTCLGSLGNPFCAEETFRCVSELSAADGDTTVTSCVVIAGDSDAPPGTVQSGRGVPSKSQFRSIAPKILPKVLTSRVLPCHSPSLSDHPHPGPSVSSQPLVMPSQNYALMQVAGQEGTFSLVALPPVTSAQPGQKPRMPLPENLKLPIPRYQPPRKDKALRQKSSPSSLERSYSKPPTQSQPCPRMPCPPASQPELPHNAPAPEPALSREEAPAAVPGGGGPRASGPPLMPSRGAVNTAGTLRPSAPREPTVEQACTRISGMANWTSKKTRGKPPAAHLAKAMTSLSPAAVGGAVPVSSSVASGELPISPYSRVNTTEVCKIEHTADLSLPGHRADSSIPEGFKVATKMADKTPVPQVSRQSPSESAFCPAPKLDPSHKAKLSGGAARRRARKRKLPDEILTFQGKRRRCVINKCRNGKERVKTDLQESTEQRPVKKYRSIMPKPILVMPALAAPASPAATLQSPTPGGQGQDAAGSHPHNSEALGGERSDSPSTKRSSAFKNGCAGLRKPRHRCQVCSHHFQFKQHLQEHMDTHTNRQPYSCRVCHKTYVRPGSLSTHMKLHHGESRPRRLVCCEFCAKVFGHVRVYFGHLKEVHRVAISTEPSPSEPQPGDMPKTRDPRVRGTEGPAQRENKSSLEEDPFLNQVDEVKLQIRCGRCQITTQSFAEIKFHLLYVHGEEIQGRLQEEILPGSKGAQEELVKHVTPYQKQYPERRKLVKHCSSEEDLTAFPKLKRQLRLHQQTNMQIQMKNGEAQPGASAPGEGPQGPTHPTPDTIVFCSHLGFNCLLCAQTLGRREELLLHWGQQHNCEDPSKLWTILNAFSLRGATESSSEIEK</sequence>
<dbReference type="RefSeq" id="XP_023596406.1">
    <property type="nucleotide sequence ID" value="XM_023740638.1"/>
</dbReference>
<dbReference type="GeneID" id="101348799"/>
<dbReference type="GO" id="GO:0008270">
    <property type="term" value="F:zinc ion binding"/>
    <property type="evidence" value="ECO:0007669"/>
    <property type="project" value="UniProtKB-KW"/>
</dbReference>
<dbReference type="GO" id="GO:0005634">
    <property type="term" value="C:nucleus"/>
    <property type="evidence" value="ECO:0007669"/>
    <property type="project" value="TreeGrafter"/>
</dbReference>
<dbReference type="PANTHER" id="PTHR24408">
    <property type="entry name" value="ZINC FINGER PROTEIN"/>
    <property type="match status" value="1"/>
</dbReference>
<feature type="domain" description="C2H2-type" evidence="7">
    <location>
        <begin position="536"/>
        <end position="563"/>
    </location>
</feature>
<dbReference type="PROSITE" id="PS00028">
    <property type="entry name" value="ZINC_FINGER_C2H2_1"/>
    <property type="match status" value="4"/>
</dbReference>
<dbReference type="FunFam" id="3.30.160.60:FF:000946">
    <property type="entry name" value="Zinc finger protein 438"/>
    <property type="match status" value="1"/>
</dbReference>
<keyword evidence="8" id="KW-1185">Reference proteome</keyword>
<dbReference type="SMART" id="SM00355">
    <property type="entry name" value="ZnF_C2H2"/>
    <property type="match status" value="5"/>
</dbReference>
<dbReference type="AlphaFoldDB" id="A0A2Y9RRY1"/>
<dbReference type="PROSITE" id="PS50157">
    <property type="entry name" value="ZINC_FINGER_C2H2_2"/>
    <property type="match status" value="3"/>
</dbReference>
<feature type="compositionally biased region" description="Polar residues" evidence="6">
    <location>
        <begin position="185"/>
        <end position="205"/>
    </location>
</feature>
<feature type="compositionally biased region" description="Polar residues" evidence="6">
    <location>
        <begin position="515"/>
        <end position="524"/>
    </location>
</feature>
<dbReference type="FunCoup" id="A0A2Y9RRY1">
    <property type="interactions" value="1982"/>
</dbReference>
<dbReference type="GO" id="GO:0000981">
    <property type="term" value="F:DNA-binding transcription factor activity, RNA polymerase II-specific"/>
    <property type="evidence" value="ECO:0007669"/>
    <property type="project" value="TreeGrafter"/>
</dbReference>
<evidence type="ECO:0000256" key="1">
    <source>
        <dbReference type="ARBA" id="ARBA00022723"/>
    </source>
</evidence>
<protein>
    <submittedName>
        <fullName evidence="9">Zinc finger protein 438</fullName>
    </submittedName>
</protein>
<accession>A0A2Y9RRY1</accession>
<feature type="region of interest" description="Disordered" evidence="6">
    <location>
        <begin position="377"/>
        <end position="420"/>
    </location>
</feature>
<gene>
    <name evidence="9" type="primary">ZNF438</name>
</gene>
<evidence type="ECO:0000259" key="7">
    <source>
        <dbReference type="PROSITE" id="PS50157"/>
    </source>
</evidence>